<protein>
    <submittedName>
        <fullName evidence="3">ATP-binding protein</fullName>
    </submittedName>
</protein>
<dbReference type="PANTHER" id="PTHR43566">
    <property type="entry name" value="CONSERVED PROTEIN"/>
    <property type="match status" value="1"/>
</dbReference>
<evidence type="ECO:0000313" key="3">
    <source>
        <dbReference type="EMBL" id="TDD04209.1"/>
    </source>
</evidence>
<keyword evidence="3" id="KW-0067">ATP-binding</keyword>
<evidence type="ECO:0000259" key="1">
    <source>
        <dbReference type="Pfam" id="PF13173"/>
    </source>
</evidence>
<organism evidence="3 4">
    <name type="scientific">Saccharopolyspora terrae</name>
    <dbReference type="NCBI Taxonomy" id="2530384"/>
    <lineage>
        <taxon>Bacteria</taxon>
        <taxon>Bacillati</taxon>
        <taxon>Actinomycetota</taxon>
        <taxon>Actinomycetes</taxon>
        <taxon>Pseudonocardiales</taxon>
        <taxon>Pseudonocardiaceae</taxon>
        <taxon>Saccharopolyspora</taxon>
    </lineage>
</organism>
<dbReference type="Proteomes" id="UP000295674">
    <property type="component" value="Unassembled WGS sequence"/>
</dbReference>
<keyword evidence="4" id="KW-1185">Reference proteome</keyword>
<accession>A0A4R4VF58</accession>
<dbReference type="Pfam" id="PF13173">
    <property type="entry name" value="AAA_14"/>
    <property type="match status" value="1"/>
</dbReference>
<dbReference type="InterPro" id="IPR041682">
    <property type="entry name" value="AAA_14"/>
</dbReference>
<dbReference type="InterPro" id="IPR027417">
    <property type="entry name" value="P-loop_NTPase"/>
</dbReference>
<dbReference type="OrthoDB" id="128089at2"/>
<dbReference type="SUPFAM" id="SSF52540">
    <property type="entry name" value="P-loop containing nucleoside triphosphate hydrolases"/>
    <property type="match status" value="1"/>
</dbReference>
<gene>
    <name evidence="3" type="ORF">E1181_18290</name>
</gene>
<evidence type="ECO:0000259" key="2">
    <source>
        <dbReference type="Pfam" id="PF13635"/>
    </source>
</evidence>
<dbReference type="Pfam" id="PF13635">
    <property type="entry name" value="DUF4143"/>
    <property type="match status" value="1"/>
</dbReference>
<feature type="domain" description="DUF4143" evidence="2">
    <location>
        <begin position="197"/>
        <end position="361"/>
    </location>
</feature>
<name>A0A4R4VF58_9PSEU</name>
<dbReference type="InterPro" id="IPR025420">
    <property type="entry name" value="DUF4143"/>
</dbReference>
<feature type="domain" description="AAA" evidence="1">
    <location>
        <begin position="22"/>
        <end position="132"/>
    </location>
</feature>
<dbReference type="GO" id="GO:0005524">
    <property type="term" value="F:ATP binding"/>
    <property type="evidence" value="ECO:0007669"/>
    <property type="project" value="UniProtKB-KW"/>
</dbReference>
<reference evidence="3 4" key="1">
    <citation type="submission" date="2019-03" db="EMBL/GenBank/DDBJ databases">
        <title>Draft genome sequences of novel Actinobacteria.</title>
        <authorList>
            <person name="Sahin N."/>
            <person name="Ay H."/>
            <person name="Saygin H."/>
        </authorList>
    </citation>
    <scope>NUCLEOTIDE SEQUENCE [LARGE SCALE GENOMIC DNA]</scope>
    <source>
        <strain evidence="3 4">16K309</strain>
    </source>
</reference>
<keyword evidence="3" id="KW-0547">Nucleotide-binding</keyword>
<comment type="caution">
    <text evidence="3">The sequence shown here is derived from an EMBL/GenBank/DDBJ whole genome shotgun (WGS) entry which is preliminary data.</text>
</comment>
<dbReference type="RefSeq" id="WP_132676382.1">
    <property type="nucleotide sequence ID" value="NZ_SMKS01000032.1"/>
</dbReference>
<proteinExistence type="predicted"/>
<dbReference type="EMBL" id="SMKS01000032">
    <property type="protein sequence ID" value="TDD04209.1"/>
    <property type="molecule type" value="Genomic_DNA"/>
</dbReference>
<evidence type="ECO:0000313" key="4">
    <source>
        <dbReference type="Proteomes" id="UP000295674"/>
    </source>
</evidence>
<dbReference type="PANTHER" id="PTHR43566:SF2">
    <property type="entry name" value="DUF4143 DOMAIN-CONTAINING PROTEIN"/>
    <property type="match status" value="1"/>
</dbReference>
<sequence length="418" mass="44926">METYRNRLVDDLVRKSLDTFGAVIIQGPRATGKTTTGLQVANSSVRLDSDPQLPSIAETSPGVVLSGDTPRLIDEWQLAPTLWNAVRHEVDQRSVPGQFVLTGSATPPDDITRHSGAGRFRRITLRPMTLGESGESAGAVGFTELFSGDAIAGIGGPTVEDYASILVRGGWPVLVAQTNRSPQDYLGSYLDDIARVDLPGVEVQSDPLRVRALVRALARNTSTEVSATKLSAEAKIGESGAEVSAQTVRRYLDALTRVFVIEEQPAWAPHLRSKVRLRTHPKWHFIDPSLAAAALGAGPNALLGDLNTLGLLFESLCIRDLRVLSQPLGGAVYHYRDENGLEVDAIVELNDGRWAAFEVKLGGSKNIDMAAGNLRALEKKVSQQRASELTSLNVLTAGNTSYTREDGVNVVALGHLAP</sequence>
<dbReference type="AlphaFoldDB" id="A0A4R4VF58"/>